<accession>A0A554VPB0</accession>
<dbReference type="AlphaFoldDB" id="A0A554VPB0"/>
<dbReference type="EMBL" id="VLNR01000007">
    <property type="protein sequence ID" value="TSE10321.1"/>
    <property type="molecule type" value="Genomic_DNA"/>
</dbReference>
<name>A0A554VPB0_9FLAO</name>
<protein>
    <submittedName>
        <fullName evidence="1">Uncharacterized protein</fullName>
    </submittedName>
</protein>
<comment type="caution">
    <text evidence="1">The sequence shown here is derived from an EMBL/GenBank/DDBJ whole genome shotgun (WGS) entry which is preliminary data.</text>
</comment>
<proteinExistence type="predicted"/>
<dbReference type="Proteomes" id="UP000318833">
    <property type="component" value="Unassembled WGS sequence"/>
</dbReference>
<gene>
    <name evidence="1" type="ORF">FOF46_04620</name>
</gene>
<organism evidence="1 2">
    <name type="scientific">Aquimarina algiphila</name>
    <dbReference type="NCBI Taxonomy" id="2047982"/>
    <lineage>
        <taxon>Bacteria</taxon>
        <taxon>Pseudomonadati</taxon>
        <taxon>Bacteroidota</taxon>
        <taxon>Flavobacteriia</taxon>
        <taxon>Flavobacteriales</taxon>
        <taxon>Flavobacteriaceae</taxon>
        <taxon>Aquimarina</taxon>
    </lineage>
</organism>
<evidence type="ECO:0000313" key="1">
    <source>
        <dbReference type="EMBL" id="TSE10321.1"/>
    </source>
</evidence>
<dbReference type="RefSeq" id="WP_143915620.1">
    <property type="nucleotide sequence ID" value="NZ_CANMXV010000014.1"/>
</dbReference>
<sequence length="75" mass="8967">MRKCIAVFYASHHHFDNEHKSFISWNQNDDVIDLLQVESLIKMRSSEYFGYISEKKIQIIPEDIQVQIIRTEILN</sequence>
<reference evidence="1 2" key="1">
    <citation type="submission" date="2019-07" db="EMBL/GenBank/DDBJ databases">
        <title>The draft genome sequence of Aquimarina algiphila M91.</title>
        <authorList>
            <person name="Meng X."/>
        </authorList>
    </citation>
    <scope>NUCLEOTIDE SEQUENCE [LARGE SCALE GENOMIC DNA]</scope>
    <source>
        <strain evidence="1 2">M91</strain>
    </source>
</reference>
<keyword evidence="2" id="KW-1185">Reference proteome</keyword>
<evidence type="ECO:0000313" key="2">
    <source>
        <dbReference type="Proteomes" id="UP000318833"/>
    </source>
</evidence>